<dbReference type="PANTHER" id="PTHR10868">
    <property type="entry name" value="SIGMA 1-TYPE OPIOID RECEPTOR-RELATED"/>
    <property type="match status" value="1"/>
</dbReference>
<keyword evidence="5 7" id="KW-1133">Transmembrane helix</keyword>
<evidence type="ECO:0000256" key="6">
    <source>
        <dbReference type="ARBA" id="ARBA00023136"/>
    </source>
</evidence>
<evidence type="ECO:0000256" key="2">
    <source>
        <dbReference type="ARBA" id="ARBA00007141"/>
    </source>
</evidence>
<organism evidence="8 9">
    <name type="scientific">Castilleja foliolosa</name>
    <dbReference type="NCBI Taxonomy" id="1961234"/>
    <lineage>
        <taxon>Eukaryota</taxon>
        <taxon>Viridiplantae</taxon>
        <taxon>Streptophyta</taxon>
        <taxon>Embryophyta</taxon>
        <taxon>Tracheophyta</taxon>
        <taxon>Spermatophyta</taxon>
        <taxon>Magnoliopsida</taxon>
        <taxon>eudicotyledons</taxon>
        <taxon>Gunneridae</taxon>
        <taxon>Pentapetalae</taxon>
        <taxon>asterids</taxon>
        <taxon>lamiids</taxon>
        <taxon>Lamiales</taxon>
        <taxon>Orobanchaceae</taxon>
        <taxon>Pedicularideae</taxon>
        <taxon>Castillejinae</taxon>
        <taxon>Castilleja</taxon>
    </lineage>
</organism>
<comment type="similarity">
    <text evidence="2">Belongs to the ERG2 family.</text>
</comment>
<name>A0ABD3CAF2_9LAMI</name>
<evidence type="ECO:0000256" key="1">
    <source>
        <dbReference type="ARBA" id="ARBA00004586"/>
    </source>
</evidence>
<dbReference type="AlphaFoldDB" id="A0ABD3CAF2"/>
<comment type="caution">
    <text evidence="8">The sequence shown here is derived from an EMBL/GenBank/DDBJ whole genome shotgun (WGS) entry which is preliminary data.</text>
</comment>
<keyword evidence="4" id="KW-0256">Endoplasmic reticulum</keyword>
<feature type="transmembrane region" description="Helical" evidence="7">
    <location>
        <begin position="143"/>
        <end position="168"/>
    </location>
</feature>
<dbReference type="Proteomes" id="UP001632038">
    <property type="component" value="Unassembled WGS sequence"/>
</dbReference>
<sequence length="373" mass="42079">MVSRKPKITDDDDIKTVILTPKSSVKSSTTTLETNPSEKRDSFYFPGCRKDANCNCDICIDSINATLDLMPQSIHRSTLTKHSVSRPAIRRIPVSFASPIDLSTPKSSARIRPHENLLSPPLSPTEILSFGEKGKRRKRGLGFWGFVVRFILVMILVFGVDFGVSWMVSRVLKATLSTGLVMDLGENSKGIEGLNGKFMFLKNGLEGFVGKHVSSCSSVDSEWKISQDGLLLNSRCILYKSMAEEVSIWGWPLQTSGLLTSEHSSRSFSILSGRVTEWSNGEAYYFIRTSNHNSSWTQGKWDSSVVQLDTNTWILEYKRSFFLENAKFVSTALDFLKLRVMRMFGKLKQDFWMPLAFTSRYSEYTRPSILIPT</sequence>
<protein>
    <recommendedName>
        <fullName evidence="10">ERG2/sigma1 receptor-like protein</fullName>
    </recommendedName>
</protein>
<dbReference type="EMBL" id="JAVIJP010000047">
    <property type="protein sequence ID" value="KAL3626296.1"/>
    <property type="molecule type" value="Genomic_DNA"/>
</dbReference>
<dbReference type="Pfam" id="PF04622">
    <property type="entry name" value="ERG2_Sigma1R"/>
    <property type="match status" value="1"/>
</dbReference>
<dbReference type="InterPro" id="IPR006716">
    <property type="entry name" value="ERG2_sigma1_rcpt-like"/>
</dbReference>
<keyword evidence="9" id="KW-1185">Reference proteome</keyword>
<evidence type="ECO:0000313" key="8">
    <source>
        <dbReference type="EMBL" id="KAL3626296.1"/>
    </source>
</evidence>
<dbReference type="GO" id="GO:0005789">
    <property type="term" value="C:endoplasmic reticulum membrane"/>
    <property type="evidence" value="ECO:0007669"/>
    <property type="project" value="UniProtKB-SubCell"/>
</dbReference>
<proteinExistence type="inferred from homology"/>
<evidence type="ECO:0000256" key="5">
    <source>
        <dbReference type="ARBA" id="ARBA00022989"/>
    </source>
</evidence>
<keyword evidence="6 7" id="KW-0472">Membrane</keyword>
<reference evidence="9" key="1">
    <citation type="journal article" date="2024" name="IScience">
        <title>Strigolactones Initiate the Formation of Haustorium-like Structures in Castilleja.</title>
        <authorList>
            <person name="Buerger M."/>
            <person name="Peterson D."/>
            <person name="Chory J."/>
        </authorList>
    </citation>
    <scope>NUCLEOTIDE SEQUENCE [LARGE SCALE GENOMIC DNA]</scope>
</reference>
<evidence type="ECO:0000256" key="7">
    <source>
        <dbReference type="SAM" id="Phobius"/>
    </source>
</evidence>
<accession>A0ABD3CAF2</accession>
<evidence type="ECO:0008006" key="10">
    <source>
        <dbReference type="Google" id="ProtNLM"/>
    </source>
</evidence>
<keyword evidence="3 7" id="KW-0812">Transmembrane</keyword>
<evidence type="ECO:0000256" key="3">
    <source>
        <dbReference type="ARBA" id="ARBA00022692"/>
    </source>
</evidence>
<gene>
    <name evidence="8" type="ORF">CASFOL_029845</name>
</gene>
<evidence type="ECO:0000256" key="4">
    <source>
        <dbReference type="ARBA" id="ARBA00022824"/>
    </source>
</evidence>
<dbReference type="PANTHER" id="PTHR10868:SF1">
    <property type="entry name" value="SIGMA NON-OPIOID INTRACELLULAR RECEPTOR 1"/>
    <property type="match status" value="1"/>
</dbReference>
<evidence type="ECO:0000313" key="9">
    <source>
        <dbReference type="Proteomes" id="UP001632038"/>
    </source>
</evidence>
<comment type="subcellular location">
    <subcellularLocation>
        <location evidence="1">Endoplasmic reticulum membrane</location>
    </subcellularLocation>
</comment>